<feature type="transmembrane region" description="Helical" evidence="2">
    <location>
        <begin position="76"/>
        <end position="95"/>
    </location>
</feature>
<proteinExistence type="predicted"/>
<evidence type="ECO:0000256" key="1">
    <source>
        <dbReference type="SAM" id="MobiDB-lite"/>
    </source>
</evidence>
<keyword evidence="2" id="KW-0472">Membrane</keyword>
<organism evidence="3 4">
    <name type="scientific">Friedmanniomyces simplex</name>
    <dbReference type="NCBI Taxonomy" id="329884"/>
    <lineage>
        <taxon>Eukaryota</taxon>
        <taxon>Fungi</taxon>
        <taxon>Dikarya</taxon>
        <taxon>Ascomycota</taxon>
        <taxon>Pezizomycotina</taxon>
        <taxon>Dothideomycetes</taxon>
        <taxon>Dothideomycetidae</taxon>
        <taxon>Mycosphaerellales</taxon>
        <taxon>Teratosphaeriaceae</taxon>
        <taxon>Friedmanniomyces</taxon>
    </lineage>
</organism>
<comment type="caution">
    <text evidence="3">The sequence shown here is derived from an EMBL/GenBank/DDBJ whole genome shotgun (WGS) entry which is preliminary data.</text>
</comment>
<keyword evidence="4" id="KW-1185">Reference proteome</keyword>
<gene>
    <name evidence="3" type="ORF">B0A55_00675</name>
</gene>
<reference evidence="3 4" key="1">
    <citation type="submission" date="2017-03" db="EMBL/GenBank/DDBJ databases">
        <title>Genomes of endolithic fungi from Antarctica.</title>
        <authorList>
            <person name="Coleine C."/>
            <person name="Masonjones S."/>
            <person name="Stajich J.E."/>
        </authorList>
    </citation>
    <scope>NUCLEOTIDE SEQUENCE [LARGE SCALE GENOMIC DNA]</scope>
    <source>
        <strain evidence="3 4">CCFEE 5184</strain>
    </source>
</reference>
<protein>
    <submittedName>
        <fullName evidence="3">Uncharacterized protein</fullName>
    </submittedName>
</protein>
<dbReference type="Proteomes" id="UP000309340">
    <property type="component" value="Unassembled WGS sequence"/>
</dbReference>
<keyword evidence="2" id="KW-0812">Transmembrane</keyword>
<sequence length="116" mass="13057">MQPTRSLAANMLRQQPSLTMSLLRARATPMLRAQAQTTTRGFRTGGKRMMPMPKEEHSAHTISQRIRSLKKIPPELIPIGVVLFAAVAAAVYSLLRKFWVDKTLRLHRTGKVKDGH</sequence>
<keyword evidence="2" id="KW-1133">Transmembrane helix</keyword>
<dbReference type="EMBL" id="NAJQ01000014">
    <property type="protein sequence ID" value="TKA83199.1"/>
    <property type="molecule type" value="Genomic_DNA"/>
</dbReference>
<evidence type="ECO:0000256" key="2">
    <source>
        <dbReference type="SAM" id="Phobius"/>
    </source>
</evidence>
<feature type="region of interest" description="Disordered" evidence="1">
    <location>
        <begin position="33"/>
        <end position="58"/>
    </location>
</feature>
<dbReference type="AlphaFoldDB" id="A0A4V5NIJ6"/>
<name>A0A4V5NIJ6_9PEZI</name>
<evidence type="ECO:0000313" key="3">
    <source>
        <dbReference type="EMBL" id="TKA83199.1"/>
    </source>
</evidence>
<accession>A0A4V5NIJ6</accession>
<evidence type="ECO:0000313" key="4">
    <source>
        <dbReference type="Proteomes" id="UP000309340"/>
    </source>
</evidence>
<dbReference type="OrthoDB" id="202195at2759"/>